<gene>
    <name evidence="1" type="ORF">CQ12_14000</name>
</gene>
<evidence type="ECO:0000313" key="1">
    <source>
        <dbReference type="EMBL" id="KRR09592.1"/>
    </source>
</evidence>
<dbReference type="STRING" id="280332.CQ12_14000"/>
<accession>A0A0R3LP19</accession>
<dbReference type="AlphaFoldDB" id="A0A0R3LP19"/>
<evidence type="ECO:0000313" key="2">
    <source>
        <dbReference type="Proteomes" id="UP000050863"/>
    </source>
</evidence>
<dbReference type="EMBL" id="LLXZ01000071">
    <property type="protein sequence ID" value="KRR09592.1"/>
    <property type="molecule type" value="Genomic_DNA"/>
</dbReference>
<protein>
    <submittedName>
        <fullName evidence="1">Uncharacterized protein</fullName>
    </submittedName>
</protein>
<dbReference type="Proteomes" id="UP000050863">
    <property type="component" value="Unassembled WGS sequence"/>
</dbReference>
<sequence length="385" mass="43387">MTQKATTMLKLTPGQERTVRQIQEHSFRAYCKHAGYEEQEHAALLFSFARKKLDDILANVDLKDIDDDEQRQRLEAILKADNFLDLRQAEMEDRRKGYAKTLAAAADRLPIAYEYTAGLCEKFGLAKPEAERPSSIRGWVEAVPLLMSWDWEFNAFMGKATLIDDLPCICIYESLLSACDAFLDCIAPVAINFGSKTRARPTSDCEAMGSESEFMERLHSCLRLLLGESNYGLASKDEIERKSRNTIMAMTEGSVQMVWFHEFGHLLLGHLEQPESHTIEFEADRFALSVIANDTAGKPLAVWPGLGSMTIFILLDIIETIEKHDETPSHPSAKRRIKAALDFWEKANPLVFTAARSFLPSVTATCIRRCSATGMCHSRISRVRN</sequence>
<name>A0A0R3LP19_9BRAD</name>
<reference evidence="1 2" key="1">
    <citation type="submission" date="2014-03" db="EMBL/GenBank/DDBJ databases">
        <title>Bradyrhizobium valentinum sp. nov., isolated from effective nodules of Lupinus mariae-josephae, a lupine endemic of basic-lime soils in Eastern Spain.</title>
        <authorList>
            <person name="Duran D."/>
            <person name="Rey L."/>
            <person name="Navarro A."/>
            <person name="Busquets A."/>
            <person name="Imperial J."/>
            <person name="Ruiz-Argueso T."/>
        </authorList>
    </citation>
    <scope>NUCLEOTIDE SEQUENCE [LARGE SCALE GENOMIC DNA]</scope>
    <source>
        <strain evidence="1 2">PAC68</strain>
    </source>
</reference>
<comment type="caution">
    <text evidence="1">The sequence shown here is derived from an EMBL/GenBank/DDBJ whole genome shotgun (WGS) entry which is preliminary data.</text>
</comment>
<proteinExistence type="predicted"/>
<keyword evidence="2" id="KW-1185">Reference proteome</keyword>
<organism evidence="1 2">
    <name type="scientific">Bradyrhizobium jicamae</name>
    <dbReference type="NCBI Taxonomy" id="280332"/>
    <lineage>
        <taxon>Bacteria</taxon>
        <taxon>Pseudomonadati</taxon>
        <taxon>Pseudomonadota</taxon>
        <taxon>Alphaproteobacteria</taxon>
        <taxon>Hyphomicrobiales</taxon>
        <taxon>Nitrobacteraceae</taxon>
        <taxon>Bradyrhizobium</taxon>
    </lineage>
</organism>